<dbReference type="Pfam" id="PF00696">
    <property type="entry name" value="AA_kinase"/>
    <property type="match status" value="1"/>
</dbReference>
<feature type="domain" description="Aspartate/glutamate/uridylate kinase" evidence="5">
    <location>
        <begin position="8"/>
        <end position="252"/>
    </location>
</feature>
<accession>A0A9D1V7I9</accession>
<dbReference type="EMBL" id="DXFX01000042">
    <property type="protein sequence ID" value="HIX07441.1"/>
    <property type="molecule type" value="Genomic_DNA"/>
</dbReference>
<evidence type="ECO:0000256" key="2">
    <source>
        <dbReference type="ARBA" id="ARBA00022741"/>
    </source>
</evidence>
<protein>
    <recommendedName>
        <fullName evidence="5">Aspartate/glutamate/uridylate kinase domain-containing protein</fullName>
    </recommendedName>
</protein>
<evidence type="ECO:0000313" key="7">
    <source>
        <dbReference type="Proteomes" id="UP000824204"/>
    </source>
</evidence>
<dbReference type="SUPFAM" id="SSF53633">
    <property type="entry name" value="Carbamate kinase-like"/>
    <property type="match status" value="1"/>
</dbReference>
<dbReference type="PANTHER" id="PTHR11063">
    <property type="entry name" value="GLUTAMATE SEMIALDEHYDE DEHYDROGENASE"/>
    <property type="match status" value="1"/>
</dbReference>
<evidence type="ECO:0000256" key="3">
    <source>
        <dbReference type="ARBA" id="ARBA00022777"/>
    </source>
</evidence>
<dbReference type="PANTHER" id="PTHR11063:SF8">
    <property type="entry name" value="DELTA-1-PYRROLINE-5-CARBOXYLATE SYNTHASE"/>
    <property type="match status" value="1"/>
</dbReference>
<evidence type="ECO:0000259" key="5">
    <source>
        <dbReference type="Pfam" id="PF00696"/>
    </source>
</evidence>
<evidence type="ECO:0000256" key="4">
    <source>
        <dbReference type="ARBA" id="ARBA00022840"/>
    </source>
</evidence>
<dbReference type="GO" id="GO:0016301">
    <property type="term" value="F:kinase activity"/>
    <property type="evidence" value="ECO:0007669"/>
    <property type="project" value="UniProtKB-KW"/>
</dbReference>
<organism evidence="6 7">
    <name type="scientific">Candidatus Borkfalkia faecipullorum</name>
    <dbReference type="NCBI Taxonomy" id="2838510"/>
    <lineage>
        <taxon>Bacteria</taxon>
        <taxon>Bacillati</taxon>
        <taxon>Bacillota</taxon>
        <taxon>Clostridia</taxon>
        <taxon>Christensenellales</taxon>
        <taxon>Christensenellaceae</taxon>
        <taxon>Candidatus Borkfalkia</taxon>
    </lineage>
</organism>
<name>A0A9D1V7I9_9FIRM</name>
<dbReference type="InterPro" id="IPR036393">
    <property type="entry name" value="AceGlu_kinase-like_sf"/>
</dbReference>
<dbReference type="GO" id="GO:0005524">
    <property type="term" value="F:ATP binding"/>
    <property type="evidence" value="ECO:0007669"/>
    <property type="project" value="UniProtKB-KW"/>
</dbReference>
<dbReference type="PRINTS" id="PR00474">
    <property type="entry name" value="GLU5KINASE"/>
</dbReference>
<reference evidence="6" key="1">
    <citation type="journal article" date="2021" name="PeerJ">
        <title>Extensive microbial diversity within the chicken gut microbiome revealed by metagenomics and culture.</title>
        <authorList>
            <person name="Gilroy R."/>
            <person name="Ravi A."/>
            <person name="Getino M."/>
            <person name="Pursley I."/>
            <person name="Horton D.L."/>
            <person name="Alikhan N.F."/>
            <person name="Baker D."/>
            <person name="Gharbi K."/>
            <person name="Hall N."/>
            <person name="Watson M."/>
            <person name="Adriaenssens E.M."/>
            <person name="Foster-Nyarko E."/>
            <person name="Jarju S."/>
            <person name="Secka A."/>
            <person name="Antonio M."/>
            <person name="Oren A."/>
            <person name="Chaudhuri R.R."/>
            <person name="La Ragione R."/>
            <person name="Hildebrand F."/>
            <person name="Pallen M.J."/>
        </authorList>
    </citation>
    <scope>NUCLEOTIDE SEQUENCE</scope>
    <source>
        <strain evidence="6">811</strain>
    </source>
</reference>
<dbReference type="Gene3D" id="3.40.1160.10">
    <property type="entry name" value="Acetylglutamate kinase-like"/>
    <property type="match status" value="1"/>
</dbReference>
<gene>
    <name evidence="6" type="ORF">H9741_03145</name>
</gene>
<evidence type="ECO:0000256" key="1">
    <source>
        <dbReference type="ARBA" id="ARBA00022679"/>
    </source>
</evidence>
<sequence length="273" mass="30735">MKFDVELVGKIGSMALIDKQDNMIDYTRVARLSRELKPGYIWISSGATEIGRLDYMMRAGKELPDDEDAKTDYAAQGQAILMQTYRQFVDSKYSVRQILVEHHHFNDEVKREHIRKLLLRCVEQNAIPIINYNDAVSEAENRRMEIAALSRSLLKVHECIDNDETASLVACLVRAETLLIFTSVDGIYSDPHDPSTLIEEISGKDAYEVVENIEQYKKCCEGASRKGANGAKAKLEYVKEAAAQGTRVLIANGKYSIRDVLSGKVRCTKIGIR</sequence>
<dbReference type="AlphaFoldDB" id="A0A9D1V7I9"/>
<reference evidence="6" key="2">
    <citation type="submission" date="2021-04" db="EMBL/GenBank/DDBJ databases">
        <authorList>
            <person name="Gilroy R."/>
        </authorList>
    </citation>
    <scope>NUCLEOTIDE SEQUENCE</scope>
    <source>
        <strain evidence="6">811</strain>
    </source>
</reference>
<keyword evidence="4" id="KW-0067">ATP-binding</keyword>
<evidence type="ECO:0000313" key="6">
    <source>
        <dbReference type="EMBL" id="HIX07441.1"/>
    </source>
</evidence>
<dbReference type="GO" id="GO:0004350">
    <property type="term" value="F:glutamate-5-semialdehyde dehydrogenase activity"/>
    <property type="evidence" value="ECO:0007669"/>
    <property type="project" value="TreeGrafter"/>
</dbReference>
<keyword evidence="2" id="KW-0547">Nucleotide-binding</keyword>
<proteinExistence type="predicted"/>
<keyword evidence="3" id="KW-0418">Kinase</keyword>
<dbReference type="InterPro" id="IPR001057">
    <property type="entry name" value="Glu/AcGlu_kinase"/>
</dbReference>
<comment type="caution">
    <text evidence="6">The sequence shown here is derived from an EMBL/GenBank/DDBJ whole genome shotgun (WGS) entry which is preliminary data.</text>
</comment>
<keyword evidence="1" id="KW-0808">Transferase</keyword>
<dbReference type="InterPro" id="IPR001048">
    <property type="entry name" value="Asp/Glu/Uridylate_kinase"/>
</dbReference>
<dbReference type="Proteomes" id="UP000824204">
    <property type="component" value="Unassembled WGS sequence"/>
</dbReference>